<comment type="caution">
    <text evidence="9">The sequence shown here is derived from an EMBL/GenBank/DDBJ whole genome shotgun (WGS) entry which is preliminary data.</text>
</comment>
<dbReference type="EMBL" id="WBWS01000019">
    <property type="protein sequence ID" value="KAB2765953.1"/>
    <property type="molecule type" value="Genomic_DNA"/>
</dbReference>
<feature type="region of interest" description="Disordered" evidence="4">
    <location>
        <begin position="585"/>
        <end position="604"/>
    </location>
</feature>
<evidence type="ECO:0000259" key="6">
    <source>
        <dbReference type="Pfam" id="PF00905"/>
    </source>
</evidence>
<reference evidence="10" key="2">
    <citation type="submission" date="2020-09" db="EMBL/GenBank/DDBJ databases">
        <authorList>
            <person name="Dalcin Martins P."/>
        </authorList>
    </citation>
    <scope>NUCLEOTIDE SEQUENCE</scope>
    <source>
        <strain evidence="10">MAG47</strain>
    </source>
</reference>
<dbReference type="GeneID" id="61317784"/>
<dbReference type="SUPFAM" id="SSF56519">
    <property type="entry name" value="Penicillin binding protein dimerisation domain"/>
    <property type="match status" value="1"/>
</dbReference>
<dbReference type="Proteomes" id="UP000441102">
    <property type="component" value="Unassembled WGS sequence"/>
</dbReference>
<keyword evidence="5" id="KW-1133">Transmembrane helix</keyword>
<feature type="transmembrane region" description="Helical" evidence="5">
    <location>
        <begin position="46"/>
        <end position="69"/>
    </location>
</feature>
<sequence>MRLRLFKKKNMQADDGVEPVGDEKLAGNMAFVGSRKKHGNRARNRLWMAIACFVGIYGVMGGKLIYFGVIGGENEDNAGPAVHQLASRPDILDRNGEILATDIKTASLYAEPRKIVDPDETIEMLSTVLPDLDWEATYKRLKSGAGFVWIKRGLTPRQQSQIMALGVPGIGFRTEKRRFYPGGPTASHILGLVNVDNQGIAGMEKYIDSQGLTDLRSVGLATGQSLEPVRLSIDIRVQHIMRDVLVKAMERYRAIAAGAVVLNVKTGEVIAMASVPDFDPNNPVHALDKDRLNRMSAGTYEMGSTIKSFTTAMALDSGKFNLQSKLDASRPLVFGRQTIRDFHGKGRWLTLPEVFIFSSNIGSGREADAVGIEGHRAFLKKIGLLDRMQTELPEVARPVEPRVWKKVHSMTISFGHGMMTTPLQTAVGAAALMNGGKLMEPTFLMRTQAQADQVAKQVIHPQVSADMRYLYRLNATAQGGSGKRATVPGYRVGGKTGTAEKVVHGRYSKDVRFNAFLASFPMDDPTYVVLTIIDEPKPEEGKFSATAGLNAAPMVSEIIRRSASFLGVKPDFQLEAQPAMVSNLSGKPDFQQEVPPAMVSNEYD</sequence>
<evidence type="ECO:0000256" key="1">
    <source>
        <dbReference type="ARBA" id="ARBA00004370"/>
    </source>
</evidence>
<dbReference type="PANTHER" id="PTHR30627">
    <property type="entry name" value="PEPTIDOGLYCAN D,D-TRANSPEPTIDASE"/>
    <property type="match status" value="1"/>
</dbReference>
<evidence type="ECO:0000313" key="10">
    <source>
        <dbReference type="EMBL" id="MBE0560930.1"/>
    </source>
</evidence>
<feature type="domain" description="Penicillin-binding protein dimerisation" evidence="7">
    <location>
        <begin position="86"/>
        <end position="197"/>
    </location>
</feature>
<evidence type="ECO:0000313" key="11">
    <source>
        <dbReference type="Proteomes" id="UP000441102"/>
    </source>
</evidence>
<protein>
    <submittedName>
        <fullName evidence="9">Penicillin-binding protein 2</fullName>
    </submittedName>
</protein>
<evidence type="ECO:0000256" key="4">
    <source>
        <dbReference type="SAM" id="MobiDB-lite"/>
    </source>
</evidence>
<dbReference type="InterPro" id="IPR036138">
    <property type="entry name" value="PBP_dimer_sf"/>
</dbReference>
<evidence type="ECO:0000313" key="9">
    <source>
        <dbReference type="EMBL" id="KAB2802950.1"/>
    </source>
</evidence>
<keyword evidence="3 5" id="KW-0472">Membrane</keyword>
<evidence type="ECO:0000313" key="8">
    <source>
        <dbReference type="EMBL" id="KAB2765953.1"/>
    </source>
</evidence>
<dbReference type="Pfam" id="PF03717">
    <property type="entry name" value="PBP_dimer"/>
    <property type="match status" value="1"/>
</dbReference>
<reference evidence="10" key="3">
    <citation type="submission" date="2020-10" db="EMBL/GenBank/DDBJ databases">
        <title>Enrichment of novel Verrucomicrobia, Bacteroidetes and Krumholzibacteria in an oxygen-limited, methane- and iron-fed bioreactor inoculated with Bothnian Sea sediments.</title>
        <authorList>
            <person name="Martins P.D."/>
            <person name="de Jong A."/>
            <person name="Lenstra W.K."/>
            <person name="van Helmond N.A.G.M."/>
            <person name="Slomp C.P."/>
            <person name="Jetten M.S.M."/>
            <person name="Welte C.U."/>
            <person name="Rasigraf O."/>
        </authorList>
    </citation>
    <scope>NUCLEOTIDE SEQUENCE</scope>
    <source>
        <strain evidence="10">MAG47</strain>
    </source>
</reference>
<evidence type="ECO:0000313" key="12">
    <source>
        <dbReference type="Proteomes" id="UP000481876"/>
    </source>
</evidence>
<dbReference type="GO" id="GO:0004180">
    <property type="term" value="F:carboxypeptidase activity"/>
    <property type="evidence" value="ECO:0007669"/>
    <property type="project" value="UniProtKB-KW"/>
</dbReference>
<dbReference type="InterPro" id="IPR012338">
    <property type="entry name" value="Beta-lactam/transpept-like"/>
</dbReference>
<dbReference type="PANTHER" id="PTHR30627:SF1">
    <property type="entry name" value="PEPTIDOGLYCAN D,D-TRANSPEPTIDASE FTSI"/>
    <property type="match status" value="1"/>
</dbReference>
<reference evidence="11 12" key="1">
    <citation type="submission" date="2019-09" db="EMBL/GenBank/DDBJ databases">
        <title>Taxonomic organization of the family Brucellaceae based on a phylogenomic approach.</title>
        <authorList>
            <person name="Leclercq S."/>
            <person name="Cloeckaert A."/>
            <person name="Zygmunt M.S."/>
        </authorList>
    </citation>
    <scope>NUCLEOTIDE SEQUENCE [LARGE SCALE GENOMIC DNA]</scope>
    <source>
        <strain evidence="9 11">CCUG 34461</strain>
        <strain evidence="8 12">LMG 3313</strain>
    </source>
</reference>
<keyword evidence="2" id="KW-0121">Carboxypeptidase</keyword>
<dbReference type="SUPFAM" id="SSF56601">
    <property type="entry name" value="beta-lactamase/transpeptidase-like"/>
    <property type="match status" value="1"/>
</dbReference>
<evidence type="ECO:0000256" key="2">
    <source>
        <dbReference type="ARBA" id="ARBA00022645"/>
    </source>
</evidence>
<keyword evidence="5" id="KW-0812">Transmembrane</keyword>
<dbReference type="Gene3D" id="3.30.450.330">
    <property type="match status" value="1"/>
</dbReference>
<feature type="domain" description="Penicillin-binding protein transpeptidase" evidence="6">
    <location>
        <begin position="258"/>
        <end position="558"/>
    </location>
</feature>
<dbReference type="InterPro" id="IPR050515">
    <property type="entry name" value="Beta-lactam/transpept"/>
</dbReference>
<dbReference type="EMBL" id="JACZKO010000026">
    <property type="protein sequence ID" value="MBE0560930.1"/>
    <property type="molecule type" value="Genomic_DNA"/>
</dbReference>
<dbReference type="GO" id="GO:0005886">
    <property type="term" value="C:plasma membrane"/>
    <property type="evidence" value="ECO:0007669"/>
    <property type="project" value="TreeGrafter"/>
</dbReference>
<keyword evidence="2" id="KW-0378">Hydrolase</keyword>
<accession>A0A011T950</accession>
<dbReference type="InterPro" id="IPR005311">
    <property type="entry name" value="PBP_dimer"/>
</dbReference>
<proteinExistence type="predicted"/>
<dbReference type="EMBL" id="WBWX01000001">
    <property type="protein sequence ID" value="KAB2802950.1"/>
    <property type="molecule type" value="Genomic_DNA"/>
</dbReference>
<dbReference type="AlphaFoldDB" id="A0A011T950"/>
<dbReference type="InterPro" id="IPR001460">
    <property type="entry name" value="PCN-bd_Tpept"/>
</dbReference>
<name>A0A011T950_BRUAN</name>
<gene>
    <name evidence="8" type="ORF">F9L04_18040</name>
    <name evidence="9" type="ORF">F9L06_01925</name>
    <name evidence="10" type="ORF">IH622_08950</name>
</gene>
<keyword evidence="2" id="KW-0645">Protease</keyword>
<organism evidence="9 11">
    <name type="scientific">Brucella anthropi</name>
    <name type="common">Ochrobactrum anthropi</name>
    <dbReference type="NCBI Taxonomy" id="529"/>
    <lineage>
        <taxon>Bacteria</taxon>
        <taxon>Pseudomonadati</taxon>
        <taxon>Pseudomonadota</taxon>
        <taxon>Alphaproteobacteria</taxon>
        <taxon>Hyphomicrobiales</taxon>
        <taxon>Brucellaceae</taxon>
        <taxon>Brucella/Ochrobactrum group</taxon>
        <taxon>Brucella</taxon>
    </lineage>
</organism>
<evidence type="ECO:0000259" key="7">
    <source>
        <dbReference type="Pfam" id="PF03717"/>
    </source>
</evidence>
<dbReference type="RefSeq" id="WP_010659723.1">
    <property type="nucleotide sequence ID" value="NZ_CP044970.1"/>
</dbReference>
<dbReference type="GO" id="GO:0071555">
    <property type="term" value="P:cell wall organization"/>
    <property type="evidence" value="ECO:0007669"/>
    <property type="project" value="TreeGrafter"/>
</dbReference>
<evidence type="ECO:0000256" key="3">
    <source>
        <dbReference type="ARBA" id="ARBA00023136"/>
    </source>
</evidence>
<dbReference type="Proteomes" id="UP000481876">
    <property type="component" value="Unassembled WGS sequence"/>
</dbReference>
<dbReference type="Proteomes" id="UP000642265">
    <property type="component" value="Unassembled WGS sequence"/>
</dbReference>
<evidence type="ECO:0000256" key="5">
    <source>
        <dbReference type="SAM" id="Phobius"/>
    </source>
</evidence>
<dbReference type="Gene3D" id="3.90.1310.10">
    <property type="entry name" value="Penicillin-binding protein 2a (Domain 2)"/>
    <property type="match status" value="1"/>
</dbReference>
<dbReference type="Gene3D" id="3.40.710.10">
    <property type="entry name" value="DD-peptidase/beta-lactamase superfamily"/>
    <property type="match status" value="1"/>
</dbReference>
<dbReference type="GO" id="GO:0008658">
    <property type="term" value="F:penicillin binding"/>
    <property type="evidence" value="ECO:0007669"/>
    <property type="project" value="InterPro"/>
</dbReference>
<dbReference type="Pfam" id="PF00905">
    <property type="entry name" value="Transpeptidase"/>
    <property type="match status" value="1"/>
</dbReference>
<comment type="subcellular location">
    <subcellularLocation>
        <location evidence="1">Membrane</location>
    </subcellularLocation>
</comment>